<sequence>MGTVIQPKLTPGDVVRLKSGSPSMTVETVAGKQAMCSWFVDQIPHHETFSEDALTIDEKGSKK</sequence>
<name>A0A219YBN4_9CAUD</name>
<dbReference type="Proteomes" id="UP000223874">
    <property type="component" value="Segment"/>
</dbReference>
<reference evidence="1 2" key="1">
    <citation type="journal article" date="2017" name="Sci. Rep.">
        <title>Characterization and diversity of phages infecting Aeromonas salmonicida subsp. salmonicida.</title>
        <authorList>
            <person name="Vincent A.T."/>
            <person name="Paquet V.E."/>
            <person name="Bernatchez A."/>
            <person name="Tremblay D.M."/>
            <person name="Moineau S."/>
            <person name="Charette S.J."/>
        </authorList>
    </citation>
    <scope>NUCLEOTIDE SEQUENCE [LARGE SCALE GENOMIC DNA]</scope>
</reference>
<dbReference type="EMBL" id="KY290954">
    <property type="protein sequence ID" value="APU01367.1"/>
    <property type="molecule type" value="Genomic_DNA"/>
</dbReference>
<protein>
    <recommendedName>
        <fullName evidence="3">DUF2158 domain-containing protein</fullName>
    </recommendedName>
</protein>
<evidence type="ECO:0008006" key="3">
    <source>
        <dbReference type="Google" id="ProtNLM"/>
    </source>
</evidence>
<proteinExistence type="predicted"/>
<evidence type="ECO:0000313" key="2">
    <source>
        <dbReference type="Proteomes" id="UP000223874"/>
    </source>
</evidence>
<dbReference type="InterPro" id="IPR019226">
    <property type="entry name" value="DUF2158"/>
</dbReference>
<evidence type="ECO:0000313" key="1">
    <source>
        <dbReference type="EMBL" id="APU01367.1"/>
    </source>
</evidence>
<organism evidence="1 2">
    <name type="scientific">Aeromonas phage 56</name>
    <dbReference type="NCBI Taxonomy" id="1932902"/>
    <lineage>
        <taxon>Viruses</taxon>
        <taxon>Duplodnaviria</taxon>
        <taxon>Heunggongvirae</taxon>
        <taxon>Uroviricota</taxon>
        <taxon>Caudoviricetes</taxon>
        <taxon>Popoffvirus</taxon>
        <taxon>Popoffvirus pv56</taxon>
    </lineage>
</organism>
<dbReference type="Pfam" id="PF09926">
    <property type="entry name" value="DUF2158"/>
    <property type="match status" value="1"/>
</dbReference>
<accession>A0A219YBN4</accession>